<evidence type="ECO:0000256" key="6">
    <source>
        <dbReference type="ARBA" id="ARBA00022580"/>
    </source>
</evidence>
<feature type="compositionally biased region" description="Low complexity" evidence="12">
    <location>
        <begin position="171"/>
        <end position="191"/>
    </location>
</feature>
<evidence type="ECO:0000256" key="3">
    <source>
        <dbReference type="ARBA" id="ARBA00004535"/>
    </source>
</evidence>
<evidence type="ECO:0000256" key="11">
    <source>
        <dbReference type="ARBA" id="ARBA00023288"/>
    </source>
</evidence>
<proteinExistence type="inferred from homology"/>
<accession>A0A1L5JKE3</accession>
<reference evidence="13 14" key="1">
    <citation type="journal article" date="2017" name="Arch. Virol.">
        <title>Genome sequence of bubaline alphaherpesvirus 1 (BuHV1) isolated in Australia in 1972.</title>
        <authorList>
            <person name="Scheffer C.M."/>
            <person name="Varela A.P."/>
            <person name="Cibulski S.P."/>
            <person name="Schmidt C."/>
            <person name="Campos F.S."/>
            <person name="Paim W.P."/>
            <person name="Dos Santos R.N."/>
            <person name="Teixeira T.F."/>
            <person name="Loiko M.R."/>
            <person name="Tochetto C."/>
            <person name="Dos Santos H.F."/>
            <person name="de Lima D.A."/>
            <person name="Cerva C."/>
            <person name="Mayer F.Q."/>
            <person name="Petzhold S.A."/>
            <person name="Franco A.C."/>
            <person name="George T.S."/>
            <person name="Spilki F.R."/>
            <person name="Roehe P.M."/>
        </authorList>
    </citation>
    <scope>NUCLEOTIDE SEQUENCE [LARGE SCALE GENOMIC DNA]</scope>
    <source>
        <strain evidence="14">b6</strain>
    </source>
</reference>
<keyword evidence="10" id="KW-1035">Host cytoplasm</keyword>
<dbReference type="Proteomes" id="UP000232851">
    <property type="component" value="Segment"/>
</dbReference>
<dbReference type="GO" id="GO:0019033">
    <property type="term" value="C:viral tegument"/>
    <property type="evidence" value="ECO:0007669"/>
    <property type="project" value="UniProtKB-SubCell"/>
</dbReference>
<keyword evidence="9" id="KW-0564">Palmitate</keyword>
<evidence type="ECO:0000256" key="1">
    <source>
        <dbReference type="ARBA" id="ARBA00004136"/>
    </source>
</evidence>
<keyword evidence="7" id="KW-1040">Host Golgi apparatus</keyword>
<feature type="compositionally biased region" description="Pro residues" evidence="12">
    <location>
        <begin position="217"/>
        <end position="234"/>
    </location>
</feature>
<feature type="compositionally biased region" description="Low complexity" evidence="12">
    <location>
        <begin position="235"/>
        <end position="262"/>
    </location>
</feature>
<keyword evidence="6" id="KW-0920">Virion tegument</keyword>
<evidence type="ECO:0000313" key="13">
    <source>
        <dbReference type="EMBL" id="APO15864.1"/>
    </source>
</evidence>
<dbReference type="GeneID" id="40524683"/>
<name>A0A1L5JKE3_9ALPH</name>
<evidence type="ECO:0000256" key="10">
    <source>
        <dbReference type="ARBA" id="ARBA00023200"/>
    </source>
</evidence>
<sequence>MALQRLVGWLCGRGGGARDAPQYEPLARRLSGPTLFRLQEAVVAVSSLLPAPLTVEDVVRSADGARRLAKAQSLARTYYICQRNIECLSKHQAACSDASITAVVTKHIQDAQRMRDTCLAALLQMYHSVGAVEGTTDSMVDQAIRMAAESNIVMADVAVLERALGIRAQGAGASAEAKAGPSPAVAGAEGRAPPPQPPQPAGLPLAPAPAPARVATPPVPAPPPPPPPLPPAEAPGPAAKLPRVPRRAAASSSPPAVLQLAA</sequence>
<keyword evidence="14" id="KW-1185">Reference proteome</keyword>
<keyword evidence="5" id="KW-0597">Phosphoprotein</keyword>
<dbReference type="InterPro" id="IPR007625">
    <property type="entry name" value="Herpes_UL51"/>
</dbReference>
<comment type="subcellular location">
    <subcellularLocation>
        <location evidence="1">Host Golgi apparatus</location>
    </subcellularLocation>
    <subcellularLocation>
        <location evidence="2">Host cytoplasm</location>
    </subcellularLocation>
    <subcellularLocation>
        <location evidence="3">Virion tegument</location>
    </subcellularLocation>
</comment>
<evidence type="ECO:0000256" key="4">
    <source>
        <dbReference type="ARBA" id="ARBA00006551"/>
    </source>
</evidence>
<dbReference type="Pfam" id="PF04540">
    <property type="entry name" value="Herpes_UL51"/>
    <property type="match status" value="1"/>
</dbReference>
<evidence type="ECO:0000256" key="7">
    <source>
        <dbReference type="ARBA" id="ARBA00022812"/>
    </source>
</evidence>
<organism evidence="13 14">
    <name type="scientific">Bubaline alphaherpesvirus 1</name>
    <dbReference type="NCBI Taxonomy" id="202910"/>
    <lineage>
        <taxon>Viruses</taxon>
        <taxon>Duplodnaviria</taxon>
        <taxon>Heunggongvirae</taxon>
        <taxon>Peploviricota</taxon>
        <taxon>Herviviricetes</taxon>
        <taxon>Herpesvirales</taxon>
        <taxon>Orthoherpesviridae</taxon>
        <taxon>Alphaherpesvirinae</taxon>
        <taxon>Varicellovirus</taxon>
        <taxon>Varicellovirus bubalinealpha1</taxon>
    </lineage>
</organism>
<evidence type="ECO:0000256" key="12">
    <source>
        <dbReference type="SAM" id="MobiDB-lite"/>
    </source>
</evidence>
<dbReference type="KEGG" id="vg:40524683"/>
<dbReference type="EMBL" id="KU936049">
    <property type="protein sequence ID" value="APO15864.1"/>
    <property type="molecule type" value="Genomic_DNA"/>
</dbReference>
<evidence type="ECO:0000313" key="14">
    <source>
        <dbReference type="Proteomes" id="UP000232851"/>
    </source>
</evidence>
<evidence type="ECO:0000256" key="9">
    <source>
        <dbReference type="ARBA" id="ARBA00023139"/>
    </source>
</evidence>
<dbReference type="RefSeq" id="YP_009664628.1">
    <property type="nucleotide sequence ID" value="NC_043054.1"/>
</dbReference>
<dbReference type="GO" id="GO:0044177">
    <property type="term" value="C:host cell Golgi apparatus"/>
    <property type="evidence" value="ECO:0007669"/>
    <property type="project" value="UniProtKB-SubCell"/>
</dbReference>
<comment type="similarity">
    <text evidence="4">Belongs to the herpesviridae UL51 family.</text>
</comment>
<feature type="region of interest" description="Disordered" evidence="12">
    <location>
        <begin position="171"/>
        <end position="262"/>
    </location>
</feature>
<feature type="compositionally biased region" description="Pro residues" evidence="12">
    <location>
        <begin position="192"/>
        <end position="210"/>
    </location>
</feature>
<gene>
    <name evidence="13" type="primary">UL51</name>
</gene>
<evidence type="ECO:0000256" key="5">
    <source>
        <dbReference type="ARBA" id="ARBA00022553"/>
    </source>
</evidence>
<keyword evidence="11" id="KW-0449">Lipoprotein</keyword>
<protein>
    <submittedName>
        <fullName evidence="13">Tegument protein</fullName>
    </submittedName>
</protein>
<keyword evidence="8" id="KW-0946">Virion</keyword>
<evidence type="ECO:0000256" key="2">
    <source>
        <dbReference type="ARBA" id="ARBA00004192"/>
    </source>
</evidence>
<evidence type="ECO:0000256" key="8">
    <source>
        <dbReference type="ARBA" id="ARBA00022844"/>
    </source>
</evidence>